<keyword evidence="1 2" id="KW-0732">Signal</keyword>
<dbReference type="NCBIfam" id="TIGR01254">
    <property type="entry name" value="sfuA"/>
    <property type="match status" value="1"/>
</dbReference>
<dbReference type="GO" id="GO:0015888">
    <property type="term" value="P:thiamine transport"/>
    <property type="evidence" value="ECO:0007669"/>
    <property type="project" value="InterPro"/>
</dbReference>
<dbReference type="EMBL" id="JACHHG010000002">
    <property type="protein sequence ID" value="MBB6097136.1"/>
    <property type="molecule type" value="Genomic_DNA"/>
</dbReference>
<proteinExistence type="predicted"/>
<feature type="signal peptide" evidence="2">
    <location>
        <begin position="1"/>
        <end position="19"/>
    </location>
</feature>
<gene>
    <name evidence="3" type="ORF">HNR42_000550</name>
</gene>
<feature type="chain" id="PRO_5032419872" evidence="2">
    <location>
        <begin position="20"/>
        <end position="346"/>
    </location>
</feature>
<keyword evidence="4" id="KW-1185">Reference proteome</keyword>
<comment type="caution">
    <text evidence="3">The sequence shown here is derived from an EMBL/GenBank/DDBJ whole genome shotgun (WGS) entry which is preliminary data.</text>
</comment>
<dbReference type="GO" id="GO:0030975">
    <property type="term" value="F:thiamine binding"/>
    <property type="evidence" value="ECO:0007669"/>
    <property type="project" value="InterPro"/>
</dbReference>
<evidence type="ECO:0000313" key="4">
    <source>
        <dbReference type="Proteomes" id="UP000569951"/>
    </source>
</evidence>
<evidence type="ECO:0000256" key="1">
    <source>
        <dbReference type="ARBA" id="ARBA00022729"/>
    </source>
</evidence>
<accession>A0A841HW46</accession>
<dbReference type="Proteomes" id="UP000569951">
    <property type="component" value="Unassembled WGS sequence"/>
</dbReference>
<dbReference type="Gene3D" id="3.40.190.10">
    <property type="entry name" value="Periplasmic binding protein-like II"/>
    <property type="match status" value="2"/>
</dbReference>
<dbReference type="RefSeq" id="WP_183984283.1">
    <property type="nucleotide sequence ID" value="NZ_JACHHG010000002.1"/>
</dbReference>
<sequence length="346" mass="38175">MRKLFVSLLLAAAATSAQAATQLTVITHDSFSLDKKLVAAFEKANNVRVRFIKGGDTGEMLNKLILSRKAPLADVVYGIDNTLQSRAFAADLLEPYPTKALAAVPARLRMDPGNRLHTVDFGYVALNYDRAEVEKRGLKLPGSLEDFTRPEYRGLLVVPSAATSSPGQAFMLATFKHFGEAKALQFWADLRKNGLKVTRGWSDAYYTEFSKAGGSRPFVVSYATSPAAEVFYSEKKLTQSPTANLFLPGSTFLQLEGVGVLKGAKQPALARKFVDFMLSREVQSSFPTELWVYPAREGVKLDPVFRYAQRPPAVAQYTPEEIAANAQRWTDLWVKVVVRGMDPAQL</sequence>
<dbReference type="Pfam" id="PF13343">
    <property type="entry name" value="SBP_bac_6"/>
    <property type="match status" value="1"/>
</dbReference>
<dbReference type="GO" id="GO:0030288">
    <property type="term" value="C:outer membrane-bounded periplasmic space"/>
    <property type="evidence" value="ECO:0007669"/>
    <property type="project" value="TreeGrafter"/>
</dbReference>
<dbReference type="CDD" id="cd13545">
    <property type="entry name" value="PBP2_TbpA"/>
    <property type="match status" value="1"/>
</dbReference>
<dbReference type="GO" id="GO:0030976">
    <property type="term" value="F:thiamine pyrophosphate binding"/>
    <property type="evidence" value="ECO:0007669"/>
    <property type="project" value="TreeGrafter"/>
</dbReference>
<dbReference type="AlphaFoldDB" id="A0A841HW46"/>
<reference evidence="3 4" key="1">
    <citation type="submission" date="2020-08" db="EMBL/GenBank/DDBJ databases">
        <title>Genomic Encyclopedia of Type Strains, Phase IV (KMG-IV): sequencing the most valuable type-strain genomes for metagenomic binning, comparative biology and taxonomic classification.</title>
        <authorList>
            <person name="Goeker M."/>
        </authorList>
    </citation>
    <scope>NUCLEOTIDE SEQUENCE [LARGE SCALE GENOMIC DNA]</scope>
    <source>
        <strain evidence="3 4">DSM 21458</strain>
    </source>
</reference>
<protein>
    <submittedName>
        <fullName evidence="3">Thiamine transport system substrate-binding protein</fullName>
    </submittedName>
</protein>
<dbReference type="SUPFAM" id="SSF53850">
    <property type="entry name" value="Periplasmic binding protein-like II"/>
    <property type="match status" value="1"/>
</dbReference>
<organism evidence="3 4">
    <name type="scientific">Deinobacterium chartae</name>
    <dbReference type="NCBI Taxonomy" id="521158"/>
    <lineage>
        <taxon>Bacteria</taxon>
        <taxon>Thermotogati</taxon>
        <taxon>Deinococcota</taxon>
        <taxon>Deinococci</taxon>
        <taxon>Deinococcales</taxon>
        <taxon>Deinococcaceae</taxon>
        <taxon>Deinobacterium</taxon>
    </lineage>
</organism>
<evidence type="ECO:0000256" key="2">
    <source>
        <dbReference type="SAM" id="SignalP"/>
    </source>
</evidence>
<name>A0A841HW46_9DEIO</name>
<dbReference type="InterPro" id="IPR005948">
    <property type="entry name" value="ThiB-like"/>
</dbReference>
<dbReference type="PANTHER" id="PTHR30006">
    <property type="entry name" value="THIAMINE-BINDING PERIPLASMIC PROTEIN-RELATED"/>
    <property type="match status" value="1"/>
</dbReference>
<evidence type="ECO:0000313" key="3">
    <source>
        <dbReference type="EMBL" id="MBB6097136.1"/>
    </source>
</evidence>
<dbReference type="PANTHER" id="PTHR30006:SF2">
    <property type="entry name" value="ABC TRANSPORTER SUBSTRATE-BINDING PROTEIN"/>
    <property type="match status" value="1"/>
</dbReference>